<gene>
    <name evidence="1" type="ORF">EVAR_4504_1</name>
</gene>
<dbReference type="AlphaFoldDB" id="A0A4C1SY24"/>
<name>A0A4C1SY24_EUMVA</name>
<protein>
    <submittedName>
        <fullName evidence="1">Uncharacterized protein</fullName>
    </submittedName>
</protein>
<accession>A0A4C1SY24</accession>
<evidence type="ECO:0000313" key="2">
    <source>
        <dbReference type="Proteomes" id="UP000299102"/>
    </source>
</evidence>
<keyword evidence="2" id="KW-1185">Reference proteome</keyword>
<dbReference type="EMBL" id="BGZK01000024">
    <property type="protein sequence ID" value="GBP07099.1"/>
    <property type="molecule type" value="Genomic_DNA"/>
</dbReference>
<proteinExistence type="predicted"/>
<evidence type="ECO:0000313" key="1">
    <source>
        <dbReference type="EMBL" id="GBP07099.1"/>
    </source>
</evidence>
<reference evidence="1 2" key="1">
    <citation type="journal article" date="2019" name="Commun. Biol.">
        <title>The bagworm genome reveals a unique fibroin gene that provides high tensile strength.</title>
        <authorList>
            <person name="Kono N."/>
            <person name="Nakamura H."/>
            <person name="Ohtoshi R."/>
            <person name="Tomita M."/>
            <person name="Numata K."/>
            <person name="Arakawa K."/>
        </authorList>
    </citation>
    <scope>NUCLEOTIDE SEQUENCE [LARGE SCALE GENOMIC DNA]</scope>
</reference>
<sequence length="124" mass="13791">MSVCGAAPCTSHGDSYAMFSFVPVIYSGYRTVCTPSPRKVSAPRKRSRRFTSVRVGQIPCARAHGLPLMGFCPPSRYKKEKYKKKYKPLSRSACRDEQLWSEGSAARLACYGEAMTCAIQHSIM</sequence>
<comment type="caution">
    <text evidence="1">The sequence shown here is derived from an EMBL/GenBank/DDBJ whole genome shotgun (WGS) entry which is preliminary data.</text>
</comment>
<organism evidence="1 2">
    <name type="scientific">Eumeta variegata</name>
    <name type="common">Bagworm moth</name>
    <name type="synonym">Eumeta japonica</name>
    <dbReference type="NCBI Taxonomy" id="151549"/>
    <lineage>
        <taxon>Eukaryota</taxon>
        <taxon>Metazoa</taxon>
        <taxon>Ecdysozoa</taxon>
        <taxon>Arthropoda</taxon>
        <taxon>Hexapoda</taxon>
        <taxon>Insecta</taxon>
        <taxon>Pterygota</taxon>
        <taxon>Neoptera</taxon>
        <taxon>Endopterygota</taxon>
        <taxon>Lepidoptera</taxon>
        <taxon>Glossata</taxon>
        <taxon>Ditrysia</taxon>
        <taxon>Tineoidea</taxon>
        <taxon>Psychidae</taxon>
        <taxon>Oiketicinae</taxon>
        <taxon>Eumeta</taxon>
    </lineage>
</organism>
<dbReference type="Proteomes" id="UP000299102">
    <property type="component" value="Unassembled WGS sequence"/>
</dbReference>